<protein>
    <submittedName>
        <fullName evidence="1">Uncharacterized protein</fullName>
    </submittedName>
</protein>
<name>A0A645DSP0_9ZZZZ</name>
<dbReference type="AlphaFoldDB" id="A0A645DSP0"/>
<proteinExistence type="predicted"/>
<accession>A0A645DSP0</accession>
<sequence length="29" mass="3239">MNIVKQEFFAAEEAKKADVAIAFKDEAHS</sequence>
<organism evidence="1">
    <name type="scientific">bioreactor metagenome</name>
    <dbReference type="NCBI Taxonomy" id="1076179"/>
    <lineage>
        <taxon>unclassified sequences</taxon>
        <taxon>metagenomes</taxon>
        <taxon>ecological metagenomes</taxon>
    </lineage>
</organism>
<reference evidence="1" key="1">
    <citation type="submission" date="2019-08" db="EMBL/GenBank/DDBJ databases">
        <authorList>
            <person name="Kucharzyk K."/>
            <person name="Murdoch R.W."/>
            <person name="Higgins S."/>
            <person name="Loffler F."/>
        </authorList>
    </citation>
    <scope>NUCLEOTIDE SEQUENCE</scope>
</reference>
<comment type="caution">
    <text evidence="1">The sequence shown here is derived from an EMBL/GenBank/DDBJ whole genome shotgun (WGS) entry which is preliminary data.</text>
</comment>
<gene>
    <name evidence="1" type="ORF">SDC9_139424</name>
</gene>
<dbReference type="EMBL" id="VSSQ01039246">
    <property type="protein sequence ID" value="MPM92289.1"/>
    <property type="molecule type" value="Genomic_DNA"/>
</dbReference>
<evidence type="ECO:0000313" key="1">
    <source>
        <dbReference type="EMBL" id="MPM92289.1"/>
    </source>
</evidence>